<dbReference type="EMBL" id="RCMK01000808">
    <property type="protein sequence ID" value="KAG2911701.1"/>
    <property type="molecule type" value="Genomic_DNA"/>
</dbReference>
<evidence type="ECO:0000313" key="1">
    <source>
        <dbReference type="EMBL" id="KAG2911701.1"/>
    </source>
</evidence>
<dbReference type="AlphaFoldDB" id="A0A8T1BZ47"/>
<proteinExistence type="predicted"/>
<name>A0A8T1BZ47_9STRA</name>
<accession>A0A8T1BZ47</accession>
<gene>
    <name evidence="1" type="ORF">PC117_g19080</name>
</gene>
<protein>
    <submittedName>
        <fullName evidence="1">Uncharacterized protein</fullName>
    </submittedName>
</protein>
<organism evidence="1 2">
    <name type="scientific">Phytophthora cactorum</name>
    <dbReference type="NCBI Taxonomy" id="29920"/>
    <lineage>
        <taxon>Eukaryota</taxon>
        <taxon>Sar</taxon>
        <taxon>Stramenopiles</taxon>
        <taxon>Oomycota</taxon>
        <taxon>Peronosporomycetes</taxon>
        <taxon>Peronosporales</taxon>
        <taxon>Peronosporaceae</taxon>
        <taxon>Phytophthora</taxon>
    </lineage>
</organism>
<sequence length="113" mass="13007">MEAWYDLTMAPHLITEQQWIGYFKLANMPLHIDYASVDEAMKTLQIKTAWPDLESRMMNLQADLEAILDQFNLTDVAFEHEQRRIVKYLANALAPASFKAVIATKLTLHGNKK</sequence>
<dbReference type="Proteomes" id="UP000736787">
    <property type="component" value="Unassembled WGS sequence"/>
</dbReference>
<evidence type="ECO:0000313" key="2">
    <source>
        <dbReference type="Proteomes" id="UP000736787"/>
    </source>
</evidence>
<reference evidence="1" key="1">
    <citation type="submission" date="2018-10" db="EMBL/GenBank/DDBJ databases">
        <title>Effector identification in a new, highly contiguous assembly of the strawberry crown rot pathogen Phytophthora cactorum.</title>
        <authorList>
            <person name="Armitage A.D."/>
            <person name="Nellist C.F."/>
            <person name="Bates H."/>
            <person name="Vickerstaff R.J."/>
            <person name="Harrison R.J."/>
        </authorList>
    </citation>
    <scope>NUCLEOTIDE SEQUENCE</scope>
    <source>
        <strain evidence="1">4040</strain>
    </source>
</reference>
<comment type="caution">
    <text evidence="1">The sequence shown here is derived from an EMBL/GenBank/DDBJ whole genome shotgun (WGS) entry which is preliminary data.</text>
</comment>
<dbReference type="VEuPathDB" id="FungiDB:PC110_g9095"/>